<dbReference type="Proteomes" id="UP000295431">
    <property type="component" value="Unassembled WGS sequence"/>
</dbReference>
<dbReference type="RefSeq" id="WP_131939969.1">
    <property type="nucleotide sequence ID" value="NZ_BAAAMX010000061.1"/>
</dbReference>
<name>A0A4R4P4P2_9ACTN</name>
<evidence type="ECO:0000313" key="4">
    <source>
        <dbReference type="Proteomes" id="UP000295431"/>
    </source>
</evidence>
<dbReference type="EMBL" id="SMJW01000073">
    <property type="protein sequence ID" value="TDC15012.1"/>
    <property type="molecule type" value="Genomic_DNA"/>
</dbReference>
<dbReference type="OrthoDB" id="3481959at2"/>
<feature type="region of interest" description="Disordered" evidence="1">
    <location>
        <begin position="1"/>
        <end position="23"/>
    </location>
</feature>
<gene>
    <name evidence="3" type="ORF">E1284_16480</name>
</gene>
<reference evidence="3 4" key="1">
    <citation type="submission" date="2019-03" db="EMBL/GenBank/DDBJ databases">
        <title>Draft genome sequences of novel Actinobacteria.</title>
        <authorList>
            <person name="Sahin N."/>
            <person name="Ay H."/>
            <person name="Saygin H."/>
        </authorList>
    </citation>
    <scope>NUCLEOTIDE SEQUENCE [LARGE SCALE GENOMIC DNA]</scope>
    <source>
        <strain evidence="3 4">DSM 45347</strain>
    </source>
</reference>
<evidence type="ECO:0000313" key="3">
    <source>
        <dbReference type="EMBL" id="TDC15012.1"/>
    </source>
</evidence>
<comment type="caution">
    <text evidence="3">The sequence shown here is derived from an EMBL/GenBank/DDBJ whole genome shotgun (WGS) entry which is preliminary data.</text>
</comment>
<dbReference type="InterPro" id="IPR007278">
    <property type="entry name" value="DUF397"/>
</dbReference>
<organism evidence="3 4">
    <name type="scientific">Actinomadura bangladeshensis</name>
    <dbReference type="NCBI Taxonomy" id="453573"/>
    <lineage>
        <taxon>Bacteria</taxon>
        <taxon>Bacillati</taxon>
        <taxon>Actinomycetota</taxon>
        <taxon>Actinomycetes</taxon>
        <taxon>Streptosporangiales</taxon>
        <taxon>Thermomonosporaceae</taxon>
        <taxon>Actinomadura</taxon>
    </lineage>
</organism>
<sequence length="68" mass="7220">MRTTDFSSARWRKSSRSGGQSGQCVEVAEASGLVGVRDSKNPEGGYIAMERAAFDGLLAKVRAGDLDL</sequence>
<keyword evidence="4" id="KW-1185">Reference proteome</keyword>
<evidence type="ECO:0000259" key="2">
    <source>
        <dbReference type="Pfam" id="PF04149"/>
    </source>
</evidence>
<evidence type="ECO:0000256" key="1">
    <source>
        <dbReference type="SAM" id="MobiDB-lite"/>
    </source>
</evidence>
<accession>A0A4R4P4P2</accession>
<dbReference type="Pfam" id="PF04149">
    <property type="entry name" value="DUF397"/>
    <property type="match status" value="1"/>
</dbReference>
<dbReference type="AlphaFoldDB" id="A0A4R4P4P2"/>
<proteinExistence type="predicted"/>
<protein>
    <submittedName>
        <fullName evidence="3">DUF397 domain-containing protein</fullName>
    </submittedName>
</protein>
<feature type="domain" description="DUF397" evidence="2">
    <location>
        <begin position="9"/>
        <end position="62"/>
    </location>
</feature>